<dbReference type="EMBL" id="JAJCIS010000006">
    <property type="protein sequence ID" value="MCB7387866.1"/>
    <property type="molecule type" value="Genomic_DNA"/>
</dbReference>
<reference evidence="1 2" key="1">
    <citation type="submission" date="2021-10" db="EMBL/GenBank/DDBJ databases">
        <title>Collection of gut derived symbiotic bacterial strains cultured from healthy donors.</title>
        <authorList>
            <person name="Lin H."/>
            <person name="Littmann E."/>
            <person name="Kohout C."/>
            <person name="Pamer E.G."/>
        </authorList>
    </citation>
    <scope>NUCLEOTIDE SEQUENCE [LARGE SCALE GENOMIC DNA]</scope>
    <source>
        <strain evidence="1 2">DFI.1.165</strain>
    </source>
</reference>
<organism evidence="1 2">
    <name type="scientific">Bariatricus massiliensis</name>
    <dbReference type="NCBI Taxonomy" id="1745713"/>
    <lineage>
        <taxon>Bacteria</taxon>
        <taxon>Bacillati</taxon>
        <taxon>Bacillota</taxon>
        <taxon>Clostridia</taxon>
        <taxon>Lachnospirales</taxon>
        <taxon>Lachnospiraceae</taxon>
        <taxon>Bariatricus</taxon>
    </lineage>
</organism>
<dbReference type="InterPro" id="IPR019612">
    <property type="entry name" value="Minor_capsid_put"/>
</dbReference>
<sequence>MRPIPKALLIHTVTHAKEERVDRWSEGCLTDEQTLQRVRIEPSSKVVRDSNSAEIQLAATLFYDCKNSRPRGVAFTEDDIIIFNGQKHKIQLVEPLYDEGRLHHYELGLIKHA</sequence>
<protein>
    <submittedName>
        <fullName evidence="1">Minor capsid protein</fullName>
    </submittedName>
</protein>
<proteinExistence type="predicted"/>
<comment type="caution">
    <text evidence="1">The sequence shown here is derived from an EMBL/GenBank/DDBJ whole genome shotgun (WGS) entry which is preliminary data.</text>
</comment>
<dbReference type="RefSeq" id="WP_074017786.1">
    <property type="nucleotide sequence ID" value="NZ_JAJCIQ010000007.1"/>
</dbReference>
<gene>
    <name evidence="1" type="ORF">LIZ65_11250</name>
</gene>
<dbReference type="Pfam" id="PF10665">
    <property type="entry name" value="Minor_capsid_1"/>
    <property type="match status" value="1"/>
</dbReference>
<dbReference type="Proteomes" id="UP001299546">
    <property type="component" value="Unassembled WGS sequence"/>
</dbReference>
<evidence type="ECO:0000313" key="2">
    <source>
        <dbReference type="Proteomes" id="UP001299546"/>
    </source>
</evidence>
<evidence type="ECO:0000313" key="1">
    <source>
        <dbReference type="EMBL" id="MCB7387866.1"/>
    </source>
</evidence>
<name>A0ABS8DHJ8_9FIRM</name>
<accession>A0ABS8DHJ8</accession>
<keyword evidence="2" id="KW-1185">Reference proteome</keyword>